<sequence>MPPSMSGAQNEDVQLNKEDVSEGAIILLYEVVERAKNIVDRARTTDPASTASRTLFDVYEEVLREHGIEIQDDTVPLQILVRLARDARADEGLVQRFRRVMGEIGFDLEYDEEGEGFEFTSVLEGTSTGARNAPPPAPVRRGSLDSLLDGSADKVAGTMDVGHALVRRDRRPSDATGQSDIGTWWQKRRTRSDTALGSNAAHQSRLPHRNIINPVAHQEPLVSQQYRPRDGRIASLPDGEHFGAQRDSITGPAQSGGSDFEGSDHTGATADLDPSSIYIPGVNAPIPDQDRRSTYHYEPEPFHLSDTRLMDDAEDFEQQRLHSLLRHCILRWREKTVEQLERYAQMMRLAIQYDKRTQFRNVKGDLLREAQNRRAFRDTDHFFDRLEERAVRARNLFLLTKAFTHWARSAEDEVLRTSVARRHILRTRFFNGWREITAVNELKIQHFVLGRFLYQWRRRIAEAQARQEQAVQLYEDNLQRRYYKSWFFKFCEIAAPAWHNARLDPRLKRATFQQWHEAVAMWTQRSALATNRRNELVQRRSMEVWRQKTGTVQALETQAESFRTQRLLADSLAAIQRHARFTPLVSQFQATTRTQRHQSTLQLWRHTAALSRQAKNVDRLRVLRNAWTAWNDRLRIKALEERINDRVLIENMYKWTLASRVSLFQRVHNRSLKENVFLTWVTKRNERLQTRLARRNRLENAEARFAQFKRTQFLRSCLRRIEAATVEKRAEEAAITVQYQMKLKQRVFEKLLDKHDHFQQLDKWAGDAQFYVLTTRVLKKWKDATHHARRNRRRDAYAQVRRTVKVNLVRRTFGVWRTKGDALAEQRQQAEEMAYVRTVQSTQTLLAQWQDRTAALLAQNAQAEQQHAERTQARFFSTWEQRLERIGTMETQALDFRQIGVEVAAVTLLKKLAWEGWEVRQRNASADALHERHFKQHVSAMLRFWHQQTASRLAVRPVSPSPTSRSRRPPRDNDDGDTRHQEYEHEDKRPLDDGAGDETRRLEAWTEFSPSALDLSFSLTPEPQPPLPPIPSQQPPPPRPTPSRPQAFPPGSALRSALRPPRIPEALDEDDDPPDATSTPLPPHLRAGPGYLKTPSKRTLIQHKRSEMLGGNSPEKRDRVARLGTMSAPPASQFVDEAAVGPGGGGLTSFQRRLKEGGYTGTGKGKSKVGFGDVSHFG</sequence>
<name>A0A6A5VRU2_9PLEO</name>
<dbReference type="OrthoDB" id="5215300at2759"/>
<dbReference type="Pfam" id="PF08457">
    <property type="entry name" value="Sfi1"/>
    <property type="match status" value="1"/>
</dbReference>
<accession>A0A6A5VRU2</accession>
<feature type="domain" description="Sfi1 spindle body" evidence="2">
    <location>
        <begin position="370"/>
        <end position="949"/>
    </location>
</feature>
<evidence type="ECO:0000313" key="3">
    <source>
        <dbReference type="EMBL" id="KAF1979290.1"/>
    </source>
</evidence>
<feature type="compositionally biased region" description="Basic and acidic residues" evidence="1">
    <location>
        <begin position="969"/>
        <end position="996"/>
    </location>
</feature>
<feature type="compositionally biased region" description="Polar residues" evidence="1">
    <location>
        <begin position="247"/>
        <end position="257"/>
    </location>
</feature>
<dbReference type="EMBL" id="ML976658">
    <property type="protein sequence ID" value="KAF1979290.1"/>
    <property type="molecule type" value="Genomic_DNA"/>
</dbReference>
<feature type="region of interest" description="Disordered" evidence="1">
    <location>
        <begin position="163"/>
        <end position="294"/>
    </location>
</feature>
<gene>
    <name evidence="3" type="ORF">BU23DRAFT_523947</name>
</gene>
<evidence type="ECO:0000259" key="2">
    <source>
        <dbReference type="Pfam" id="PF08457"/>
    </source>
</evidence>
<dbReference type="InterPro" id="IPR013665">
    <property type="entry name" value="Sfi1_dom"/>
</dbReference>
<feature type="region of interest" description="Disordered" evidence="1">
    <location>
        <begin position="951"/>
        <end position="996"/>
    </location>
</feature>
<proteinExistence type="predicted"/>
<feature type="compositionally biased region" description="Pro residues" evidence="1">
    <location>
        <begin position="1022"/>
        <end position="1043"/>
    </location>
</feature>
<feature type="compositionally biased region" description="Basic and acidic residues" evidence="1">
    <location>
        <begin position="227"/>
        <end position="244"/>
    </location>
</feature>
<feature type="compositionally biased region" description="Low complexity" evidence="1">
    <location>
        <begin position="955"/>
        <end position="964"/>
    </location>
</feature>
<keyword evidence="4" id="KW-1185">Reference proteome</keyword>
<evidence type="ECO:0000256" key="1">
    <source>
        <dbReference type="SAM" id="MobiDB-lite"/>
    </source>
</evidence>
<feature type="compositionally biased region" description="Polar residues" evidence="1">
    <location>
        <begin position="193"/>
        <end position="202"/>
    </location>
</feature>
<dbReference type="Proteomes" id="UP000800036">
    <property type="component" value="Unassembled WGS sequence"/>
</dbReference>
<feature type="region of interest" description="Disordered" evidence="1">
    <location>
        <begin position="1015"/>
        <end position="1178"/>
    </location>
</feature>
<organism evidence="3 4">
    <name type="scientific">Bimuria novae-zelandiae CBS 107.79</name>
    <dbReference type="NCBI Taxonomy" id="1447943"/>
    <lineage>
        <taxon>Eukaryota</taxon>
        <taxon>Fungi</taxon>
        <taxon>Dikarya</taxon>
        <taxon>Ascomycota</taxon>
        <taxon>Pezizomycotina</taxon>
        <taxon>Dothideomycetes</taxon>
        <taxon>Pleosporomycetidae</taxon>
        <taxon>Pleosporales</taxon>
        <taxon>Massarineae</taxon>
        <taxon>Didymosphaeriaceae</taxon>
        <taxon>Bimuria</taxon>
    </lineage>
</organism>
<protein>
    <submittedName>
        <fullName evidence="3">Sfi1-domain-containing protein</fullName>
    </submittedName>
</protein>
<evidence type="ECO:0000313" key="4">
    <source>
        <dbReference type="Proteomes" id="UP000800036"/>
    </source>
</evidence>
<reference evidence="3" key="1">
    <citation type="journal article" date="2020" name="Stud. Mycol.">
        <title>101 Dothideomycetes genomes: a test case for predicting lifestyles and emergence of pathogens.</title>
        <authorList>
            <person name="Haridas S."/>
            <person name="Albert R."/>
            <person name="Binder M."/>
            <person name="Bloem J."/>
            <person name="Labutti K."/>
            <person name="Salamov A."/>
            <person name="Andreopoulos B."/>
            <person name="Baker S."/>
            <person name="Barry K."/>
            <person name="Bills G."/>
            <person name="Bluhm B."/>
            <person name="Cannon C."/>
            <person name="Castanera R."/>
            <person name="Culley D."/>
            <person name="Daum C."/>
            <person name="Ezra D."/>
            <person name="Gonzalez J."/>
            <person name="Henrissat B."/>
            <person name="Kuo A."/>
            <person name="Liang C."/>
            <person name="Lipzen A."/>
            <person name="Lutzoni F."/>
            <person name="Magnuson J."/>
            <person name="Mondo S."/>
            <person name="Nolan M."/>
            <person name="Ohm R."/>
            <person name="Pangilinan J."/>
            <person name="Park H.-J."/>
            <person name="Ramirez L."/>
            <person name="Alfaro M."/>
            <person name="Sun H."/>
            <person name="Tritt A."/>
            <person name="Yoshinaga Y."/>
            <person name="Zwiers L.-H."/>
            <person name="Turgeon B."/>
            <person name="Goodwin S."/>
            <person name="Spatafora J."/>
            <person name="Crous P."/>
            <person name="Grigoriev I."/>
        </authorList>
    </citation>
    <scope>NUCLEOTIDE SEQUENCE</scope>
    <source>
        <strain evidence="3">CBS 107.79</strain>
    </source>
</reference>
<dbReference type="AlphaFoldDB" id="A0A6A5VRU2"/>